<organism evidence="1 2">
    <name type="scientific">Ligilactobacillus saerimneri</name>
    <dbReference type="NCBI Taxonomy" id="228229"/>
    <lineage>
        <taxon>Bacteria</taxon>
        <taxon>Bacillati</taxon>
        <taxon>Bacillota</taxon>
        <taxon>Bacilli</taxon>
        <taxon>Lactobacillales</taxon>
        <taxon>Lactobacillaceae</taxon>
        <taxon>Ligilactobacillus</taxon>
    </lineage>
</organism>
<reference evidence="1 2" key="1">
    <citation type="submission" date="2020-01" db="EMBL/GenBank/DDBJ databases">
        <title>Complete and circular genome sequences of six lactobacillus isolates from horses.</title>
        <authorList>
            <person name="Hassan H.M."/>
        </authorList>
    </citation>
    <scope>NUCLEOTIDE SEQUENCE [LARGE SCALE GENOMIC DNA]</scope>
    <source>
        <strain evidence="1 2">1A</strain>
    </source>
</reference>
<dbReference type="Proteomes" id="UP000510886">
    <property type="component" value="Chromosome"/>
</dbReference>
<protein>
    <submittedName>
        <fullName evidence="1">Uncharacterized protein</fullName>
    </submittedName>
</protein>
<dbReference type="EMBL" id="CP047418">
    <property type="protein sequence ID" value="QLL77193.1"/>
    <property type="molecule type" value="Genomic_DNA"/>
</dbReference>
<sequence length="144" mass="16391">MSEKIPHWFKLWYTIGYIIRHGVLVELDQQDAQTLVQQLCRLLEISPTVRITFVSHSNGTLAIEQIDQGQATSYDICRLVVALFDLSYAAGDFDPSGPPMGLVWCPFKKVVDYYHDGFTELQYRSLNLYDAAMMLASAIKIVQQ</sequence>
<accession>A0A7H9EHM7</accession>
<evidence type="ECO:0000313" key="1">
    <source>
        <dbReference type="EMBL" id="QLL77193.1"/>
    </source>
</evidence>
<gene>
    <name evidence="1" type="ORF">GTO87_00215</name>
</gene>
<dbReference type="KEGG" id="lsw:GTO87_00215"/>
<dbReference type="AlphaFoldDB" id="A0A7H9EHM7"/>
<evidence type="ECO:0000313" key="2">
    <source>
        <dbReference type="Proteomes" id="UP000510886"/>
    </source>
</evidence>
<dbReference type="RefSeq" id="WP_180849021.1">
    <property type="nucleotide sequence ID" value="NZ_CP047418.1"/>
</dbReference>
<name>A0A7H9EHM7_9LACO</name>
<proteinExistence type="predicted"/>